<dbReference type="PANTHER" id="PTHR24321">
    <property type="entry name" value="DEHYDROGENASES, SHORT CHAIN"/>
    <property type="match status" value="1"/>
</dbReference>
<dbReference type="PANTHER" id="PTHR24321:SF8">
    <property type="entry name" value="ESTRADIOL 17-BETA-DEHYDROGENASE 8-RELATED"/>
    <property type="match status" value="1"/>
</dbReference>
<keyword evidence="2" id="KW-0560">Oxidoreductase</keyword>
<reference evidence="4 5" key="1">
    <citation type="submission" date="2016-10" db="EMBL/GenBank/DDBJ databases">
        <authorList>
            <person name="de Groot N.N."/>
        </authorList>
    </citation>
    <scope>NUCLEOTIDE SEQUENCE [LARGE SCALE GENOMIC DNA]</scope>
    <source>
        <strain evidence="4 5">DSM 44215</strain>
    </source>
</reference>
<dbReference type="GO" id="GO:0016491">
    <property type="term" value="F:oxidoreductase activity"/>
    <property type="evidence" value="ECO:0007669"/>
    <property type="project" value="UniProtKB-KW"/>
</dbReference>
<sequence>MPASVTRRAIRDSREGSHDHRGGTYAVTGSASGMGAAVAESLRGEGRTVIGVDLRDADVVADLSTAHGRQKAADEVLAKAGGRLDGAVLAAGMGPTEGRERMITEVNVLGVTDLLTAWRPALAAADKAKVVVFGSNSTTVTPLVPRGAIRRLINGDTAGATRQICRRRGVTAPVAYAASKIAVTQWVRWQGTKPEWAGEGIRVNVIAPGPVMTPLLQSQLDSPQAKSVKSFPVPVREFGTPEQLAAWVMTMLSPAADFMAGTVITVDGGTEALMRTRDWPKPLPARGMPKLLWKMYRAPKEGQVAQY</sequence>
<dbReference type="AlphaFoldDB" id="A0A1H2LH17"/>
<dbReference type="InterPro" id="IPR002347">
    <property type="entry name" value="SDR_fam"/>
</dbReference>
<dbReference type="SUPFAM" id="SSF51735">
    <property type="entry name" value="NAD(P)-binding Rossmann-fold domains"/>
    <property type="match status" value="1"/>
</dbReference>
<proteinExistence type="inferred from homology"/>
<organism evidence="4 5">
    <name type="scientific">Gordonia westfalica</name>
    <dbReference type="NCBI Taxonomy" id="158898"/>
    <lineage>
        <taxon>Bacteria</taxon>
        <taxon>Bacillati</taxon>
        <taxon>Actinomycetota</taxon>
        <taxon>Actinomycetes</taxon>
        <taxon>Mycobacteriales</taxon>
        <taxon>Gordoniaceae</taxon>
        <taxon>Gordonia</taxon>
    </lineage>
</organism>
<comment type="similarity">
    <text evidence="1">Belongs to the short-chain dehydrogenases/reductases (SDR) family.</text>
</comment>
<name>A0A1H2LH17_9ACTN</name>
<dbReference type="Proteomes" id="UP000183180">
    <property type="component" value="Unassembled WGS sequence"/>
</dbReference>
<dbReference type="Gene3D" id="3.40.50.720">
    <property type="entry name" value="NAD(P)-binding Rossmann-like Domain"/>
    <property type="match status" value="1"/>
</dbReference>
<protein>
    <submittedName>
        <fullName evidence="4">NAD(P)-dependent dehydrogenase, short-chain alcohol dehydrogenase family</fullName>
    </submittedName>
</protein>
<dbReference type="Pfam" id="PF13561">
    <property type="entry name" value="adh_short_C2"/>
    <property type="match status" value="1"/>
</dbReference>
<accession>A0A1H2LH17</accession>
<evidence type="ECO:0000256" key="1">
    <source>
        <dbReference type="ARBA" id="ARBA00006484"/>
    </source>
</evidence>
<evidence type="ECO:0000313" key="4">
    <source>
        <dbReference type="EMBL" id="SDU80317.1"/>
    </source>
</evidence>
<gene>
    <name evidence="4" type="ORF">SAMN04488548_136354</name>
</gene>
<dbReference type="STRING" id="158898.SAMN04488548_136354"/>
<evidence type="ECO:0000256" key="3">
    <source>
        <dbReference type="SAM" id="MobiDB-lite"/>
    </source>
</evidence>
<evidence type="ECO:0000313" key="5">
    <source>
        <dbReference type="Proteomes" id="UP000183180"/>
    </source>
</evidence>
<feature type="region of interest" description="Disordered" evidence="3">
    <location>
        <begin position="1"/>
        <end position="28"/>
    </location>
</feature>
<dbReference type="EMBL" id="FNLM01000036">
    <property type="protein sequence ID" value="SDU80317.1"/>
    <property type="molecule type" value="Genomic_DNA"/>
</dbReference>
<feature type="compositionally biased region" description="Basic and acidic residues" evidence="3">
    <location>
        <begin position="9"/>
        <end position="22"/>
    </location>
</feature>
<dbReference type="InterPro" id="IPR036291">
    <property type="entry name" value="NAD(P)-bd_dom_sf"/>
</dbReference>
<evidence type="ECO:0000256" key="2">
    <source>
        <dbReference type="ARBA" id="ARBA00023002"/>
    </source>
</evidence>
<dbReference type="PRINTS" id="PR00081">
    <property type="entry name" value="GDHRDH"/>
</dbReference>